<dbReference type="InterPro" id="IPR010540">
    <property type="entry name" value="CmpB_TMEM229"/>
</dbReference>
<evidence type="ECO:0000313" key="3">
    <source>
        <dbReference type="Proteomes" id="UP000886723"/>
    </source>
</evidence>
<feature type="transmembrane region" description="Helical" evidence="1">
    <location>
        <begin position="34"/>
        <end position="52"/>
    </location>
</feature>
<evidence type="ECO:0000256" key="1">
    <source>
        <dbReference type="SAM" id="Phobius"/>
    </source>
</evidence>
<dbReference type="Proteomes" id="UP000886723">
    <property type="component" value="Unassembled WGS sequence"/>
</dbReference>
<proteinExistence type="predicted"/>
<accession>A0A9D1NWY1</accession>
<gene>
    <name evidence="2" type="ORF">IAA63_10480</name>
</gene>
<reference evidence="2" key="2">
    <citation type="journal article" date="2021" name="PeerJ">
        <title>Extensive microbial diversity within the chicken gut microbiome revealed by metagenomics and culture.</title>
        <authorList>
            <person name="Gilroy R."/>
            <person name="Ravi A."/>
            <person name="Getino M."/>
            <person name="Pursley I."/>
            <person name="Horton D.L."/>
            <person name="Alikhan N.F."/>
            <person name="Baker D."/>
            <person name="Gharbi K."/>
            <person name="Hall N."/>
            <person name="Watson M."/>
            <person name="Adriaenssens E.M."/>
            <person name="Foster-Nyarko E."/>
            <person name="Jarju S."/>
            <person name="Secka A."/>
            <person name="Antonio M."/>
            <person name="Oren A."/>
            <person name="Chaudhuri R.R."/>
            <person name="La Ragione R."/>
            <person name="Hildebrand F."/>
            <person name="Pallen M.J."/>
        </authorList>
    </citation>
    <scope>NUCLEOTIDE SEQUENCE</scope>
    <source>
        <strain evidence="2">ChiBcec2-4451</strain>
    </source>
</reference>
<evidence type="ECO:0000313" key="2">
    <source>
        <dbReference type="EMBL" id="HIV13550.1"/>
    </source>
</evidence>
<keyword evidence="1" id="KW-0472">Membrane</keyword>
<organism evidence="2 3">
    <name type="scientific">Candidatus Pullilachnospira stercoravium</name>
    <dbReference type="NCBI Taxonomy" id="2840913"/>
    <lineage>
        <taxon>Bacteria</taxon>
        <taxon>Bacillati</taxon>
        <taxon>Bacillota</taxon>
        <taxon>Clostridia</taxon>
        <taxon>Lachnospirales</taxon>
        <taxon>Lachnospiraceae</taxon>
        <taxon>Lachnospiraceae incertae sedis</taxon>
        <taxon>Candidatus Pullilachnospira</taxon>
    </lineage>
</organism>
<sequence length="174" mass="19753">MFFVFSVAGWLWEVGLHLVQDGVFVKRGVLSGPWLPIYGTGGVLIMLVLRRFFDRPLKLFFLIMGMCGVVEYLTGWFLEMYFHTKWWDYSNLTFQIQGRVCLAGLLVFGLGGLAFVYLIRPALERLLGRLSLHSREILCMILLGIFLIDLLWSFQNPNQGAGISKPVIMAAKGT</sequence>
<keyword evidence="1" id="KW-1133">Transmembrane helix</keyword>
<feature type="transmembrane region" description="Helical" evidence="1">
    <location>
        <begin position="137"/>
        <end position="154"/>
    </location>
</feature>
<keyword evidence="1" id="KW-0812">Transmembrane</keyword>
<dbReference type="EMBL" id="DVON01000220">
    <property type="protein sequence ID" value="HIV13550.1"/>
    <property type="molecule type" value="Genomic_DNA"/>
</dbReference>
<protein>
    <submittedName>
        <fullName evidence="2">ABC transporter permease</fullName>
    </submittedName>
</protein>
<dbReference type="AlphaFoldDB" id="A0A9D1NWY1"/>
<name>A0A9D1NWY1_9FIRM</name>
<reference evidence="2" key="1">
    <citation type="submission" date="2020-10" db="EMBL/GenBank/DDBJ databases">
        <authorList>
            <person name="Gilroy R."/>
        </authorList>
    </citation>
    <scope>NUCLEOTIDE SEQUENCE</scope>
    <source>
        <strain evidence="2">ChiBcec2-4451</strain>
    </source>
</reference>
<feature type="transmembrane region" description="Helical" evidence="1">
    <location>
        <begin position="59"/>
        <end position="77"/>
    </location>
</feature>
<dbReference type="Pfam" id="PF06541">
    <property type="entry name" value="ABC_trans_CmpB"/>
    <property type="match status" value="1"/>
</dbReference>
<comment type="caution">
    <text evidence="2">The sequence shown here is derived from an EMBL/GenBank/DDBJ whole genome shotgun (WGS) entry which is preliminary data.</text>
</comment>
<feature type="transmembrane region" description="Helical" evidence="1">
    <location>
        <begin position="97"/>
        <end position="117"/>
    </location>
</feature>